<evidence type="ECO:0000313" key="2">
    <source>
        <dbReference type="Proteomes" id="UP000037511"/>
    </source>
</evidence>
<organism evidence="1 2">
    <name type="scientific">Achromobacter spanius</name>
    <dbReference type="NCBI Taxonomy" id="217203"/>
    <lineage>
        <taxon>Bacteria</taxon>
        <taxon>Pseudomonadati</taxon>
        <taxon>Pseudomonadota</taxon>
        <taxon>Betaproteobacteria</taxon>
        <taxon>Burkholderiales</taxon>
        <taxon>Alcaligenaceae</taxon>
        <taxon>Achromobacter</taxon>
    </lineage>
</organism>
<reference evidence="1 2" key="1">
    <citation type="submission" date="2015-07" db="EMBL/GenBank/DDBJ databases">
        <title>Draft genome of Achromobacter spanius.</title>
        <authorList>
            <person name="Wang X."/>
        </authorList>
    </citation>
    <scope>NUCLEOTIDE SEQUENCE [LARGE SCALE GENOMIC DNA]</scope>
    <source>
        <strain evidence="1 2">CGMCC9173</strain>
    </source>
</reference>
<dbReference type="RefSeq" id="WP_050448748.1">
    <property type="nucleotide sequence ID" value="NZ_LGVG01000030.1"/>
</dbReference>
<name>A0AAW3HZ58_9BURK</name>
<comment type="caution">
    <text evidence="1">The sequence shown here is derived from an EMBL/GenBank/DDBJ whole genome shotgun (WGS) entry which is preliminary data.</text>
</comment>
<proteinExistence type="predicted"/>
<protein>
    <submittedName>
        <fullName evidence="1">Uncharacterized protein</fullName>
    </submittedName>
</protein>
<sequence>MPTLIPTLNDVKSLDGRIYALLSTDEVRVLDFYRTQGRKFDVLVSIVNEADPVELAAARSQNEAVGIKKRANSRVSVTIGPAAELEWAARA</sequence>
<evidence type="ECO:0000313" key="1">
    <source>
        <dbReference type="EMBL" id="KNE25834.1"/>
    </source>
</evidence>
<dbReference type="Proteomes" id="UP000037511">
    <property type="component" value="Unassembled WGS sequence"/>
</dbReference>
<dbReference type="AlphaFoldDB" id="A0AAW3HZ58"/>
<accession>A0AAW3HZ58</accession>
<dbReference type="EMBL" id="LGVG01000030">
    <property type="protein sequence ID" value="KNE25834.1"/>
    <property type="molecule type" value="Genomic_DNA"/>
</dbReference>
<gene>
    <name evidence="1" type="ORF">AFM18_20645</name>
</gene>